<evidence type="ECO:0000313" key="2">
    <source>
        <dbReference type="Proteomes" id="UP001056120"/>
    </source>
</evidence>
<dbReference type="Proteomes" id="UP001056120">
    <property type="component" value="Linkage Group LG18"/>
</dbReference>
<keyword evidence="2" id="KW-1185">Reference proteome</keyword>
<reference evidence="1 2" key="2">
    <citation type="journal article" date="2022" name="Mol. Ecol. Resour.">
        <title>The genomes of chicory, endive, great burdock and yacon provide insights into Asteraceae paleo-polyploidization history and plant inulin production.</title>
        <authorList>
            <person name="Fan W."/>
            <person name="Wang S."/>
            <person name="Wang H."/>
            <person name="Wang A."/>
            <person name="Jiang F."/>
            <person name="Liu H."/>
            <person name="Zhao H."/>
            <person name="Xu D."/>
            <person name="Zhang Y."/>
        </authorList>
    </citation>
    <scope>NUCLEOTIDE SEQUENCE [LARGE SCALE GENOMIC DNA]</scope>
    <source>
        <strain evidence="2">cv. Yunnan</strain>
        <tissue evidence="1">Leaves</tissue>
    </source>
</reference>
<comment type="caution">
    <text evidence="1">The sequence shown here is derived from an EMBL/GenBank/DDBJ whole genome shotgun (WGS) entry which is preliminary data.</text>
</comment>
<evidence type="ECO:0000313" key="1">
    <source>
        <dbReference type="EMBL" id="KAI3755887.1"/>
    </source>
</evidence>
<organism evidence="1 2">
    <name type="scientific">Smallanthus sonchifolius</name>
    <dbReference type="NCBI Taxonomy" id="185202"/>
    <lineage>
        <taxon>Eukaryota</taxon>
        <taxon>Viridiplantae</taxon>
        <taxon>Streptophyta</taxon>
        <taxon>Embryophyta</taxon>
        <taxon>Tracheophyta</taxon>
        <taxon>Spermatophyta</taxon>
        <taxon>Magnoliopsida</taxon>
        <taxon>eudicotyledons</taxon>
        <taxon>Gunneridae</taxon>
        <taxon>Pentapetalae</taxon>
        <taxon>asterids</taxon>
        <taxon>campanulids</taxon>
        <taxon>Asterales</taxon>
        <taxon>Asteraceae</taxon>
        <taxon>Asteroideae</taxon>
        <taxon>Heliantheae alliance</taxon>
        <taxon>Millerieae</taxon>
        <taxon>Smallanthus</taxon>
    </lineage>
</organism>
<sequence length="138" mass="15750">MSGLINVERKTASTGDNGAHINLKVQGQNGSEFWFRIKRSTKMKNLMFGYYFRQPAGRYFISYWFDGLVLQGHETPDEVLSHSHKQNIKVEGCGGMKYVGTPLSRNVMGAWCLVFDGCRIHGYQTPHEVLSLPVHWQQ</sequence>
<protein>
    <submittedName>
        <fullName evidence="1">Uncharacterized protein</fullName>
    </submittedName>
</protein>
<name>A0ACB9EAQ7_9ASTR</name>
<gene>
    <name evidence="1" type="ORF">L1987_55696</name>
</gene>
<reference evidence="2" key="1">
    <citation type="journal article" date="2022" name="Mol. Ecol. Resour.">
        <title>The genomes of chicory, endive, great burdock and yacon provide insights into Asteraceae palaeo-polyploidization history and plant inulin production.</title>
        <authorList>
            <person name="Fan W."/>
            <person name="Wang S."/>
            <person name="Wang H."/>
            <person name="Wang A."/>
            <person name="Jiang F."/>
            <person name="Liu H."/>
            <person name="Zhao H."/>
            <person name="Xu D."/>
            <person name="Zhang Y."/>
        </authorList>
    </citation>
    <scope>NUCLEOTIDE SEQUENCE [LARGE SCALE GENOMIC DNA]</scope>
    <source>
        <strain evidence="2">cv. Yunnan</strain>
    </source>
</reference>
<accession>A0ACB9EAQ7</accession>
<proteinExistence type="predicted"/>
<dbReference type="EMBL" id="CM042035">
    <property type="protein sequence ID" value="KAI3755887.1"/>
    <property type="molecule type" value="Genomic_DNA"/>
</dbReference>